<evidence type="ECO:0000256" key="8">
    <source>
        <dbReference type="ARBA" id="ARBA00023170"/>
    </source>
</evidence>
<dbReference type="Gene3D" id="3.80.10.10">
    <property type="entry name" value="Ribonuclease Inhibitor"/>
    <property type="match status" value="1"/>
</dbReference>
<dbReference type="EMBL" id="AGCN01000002">
    <property type="protein sequence ID" value="EHN62778.1"/>
    <property type="molecule type" value="Genomic_DNA"/>
</dbReference>
<evidence type="ECO:0000256" key="5">
    <source>
        <dbReference type="ARBA" id="ARBA00022737"/>
    </source>
</evidence>
<gene>
    <name evidence="12" type="ORF">HMPREF0557_00172</name>
</gene>
<keyword evidence="9" id="KW-0325">Glycoprotein</keyword>
<dbReference type="GO" id="GO:0016020">
    <property type="term" value="C:membrane"/>
    <property type="evidence" value="ECO:0007669"/>
    <property type="project" value="UniProtKB-SubCell"/>
</dbReference>
<dbReference type="SUPFAM" id="SSF52058">
    <property type="entry name" value="L domain-like"/>
    <property type="match status" value="1"/>
</dbReference>
<keyword evidence="3" id="KW-0812">Transmembrane</keyword>
<dbReference type="InterPro" id="IPR024634">
    <property type="entry name" value="Internalin_N"/>
</dbReference>
<evidence type="ECO:0000313" key="13">
    <source>
        <dbReference type="Proteomes" id="UP000003597"/>
    </source>
</evidence>
<accession>A0AB72ZCZ0</accession>
<evidence type="ECO:0000256" key="7">
    <source>
        <dbReference type="ARBA" id="ARBA00023136"/>
    </source>
</evidence>
<keyword evidence="13" id="KW-1185">Reference proteome</keyword>
<reference evidence="12 13" key="1">
    <citation type="submission" date="2011-08" db="EMBL/GenBank/DDBJ databases">
        <authorList>
            <person name="Weinstock G."/>
            <person name="Sodergren E."/>
            <person name="Clifton S."/>
            <person name="Fulton L."/>
            <person name="Fulton B."/>
            <person name="Courtney L."/>
            <person name="Fronick C."/>
            <person name="Harrison M."/>
            <person name="Strong C."/>
            <person name="Farmer C."/>
            <person name="Delahaunty K."/>
            <person name="Markovic C."/>
            <person name="Hall O."/>
            <person name="Minx P."/>
            <person name="Tomlinson C."/>
            <person name="Mitreva M."/>
            <person name="Hou S."/>
            <person name="Chen J."/>
            <person name="Wollam A."/>
            <person name="Pepin K.H."/>
            <person name="Johnson M."/>
            <person name="Bhonagiri V."/>
            <person name="Zhang X."/>
            <person name="Suruliraj S."/>
            <person name="Warren W."/>
            <person name="Chinwalla A."/>
            <person name="Mardis E.R."/>
            <person name="Wilson R.K."/>
        </authorList>
    </citation>
    <scope>NUCLEOTIDE SEQUENCE [LARGE SCALE GENOMIC DNA]</scope>
    <source>
        <strain evidence="12 13">ATCC 33091</strain>
    </source>
</reference>
<keyword evidence="8" id="KW-0675">Receptor</keyword>
<name>A0AB72ZCZ0_LISIO</name>
<feature type="signal peptide" evidence="10">
    <location>
        <begin position="1"/>
        <end position="25"/>
    </location>
</feature>
<dbReference type="RefSeq" id="WP_003769168.1">
    <property type="nucleotide sequence ID" value="NZ_JH556635.1"/>
</dbReference>
<evidence type="ECO:0000256" key="3">
    <source>
        <dbReference type="ARBA" id="ARBA00022692"/>
    </source>
</evidence>
<dbReference type="InterPro" id="IPR032675">
    <property type="entry name" value="LRR_dom_sf"/>
</dbReference>
<organism evidence="12 13">
    <name type="scientific">Listeria innocua ATCC 33091</name>
    <dbReference type="NCBI Taxonomy" id="1002366"/>
    <lineage>
        <taxon>Bacteria</taxon>
        <taxon>Bacillati</taxon>
        <taxon>Bacillota</taxon>
        <taxon>Bacilli</taxon>
        <taxon>Bacillales</taxon>
        <taxon>Listeriaceae</taxon>
        <taxon>Listeria</taxon>
    </lineage>
</organism>
<feature type="domain" description="Internalin N-terminal" evidence="11">
    <location>
        <begin position="29"/>
        <end position="69"/>
    </location>
</feature>
<keyword evidence="2" id="KW-0433">Leucine-rich repeat</keyword>
<keyword evidence="4 10" id="KW-0732">Signal</keyword>
<dbReference type="PANTHER" id="PTHR27000">
    <property type="entry name" value="LEUCINE-RICH REPEAT RECEPTOR-LIKE PROTEIN KINASE FAMILY PROTEIN-RELATED"/>
    <property type="match status" value="1"/>
</dbReference>
<evidence type="ECO:0000259" key="11">
    <source>
        <dbReference type="Pfam" id="PF12354"/>
    </source>
</evidence>
<dbReference type="Pfam" id="PF12354">
    <property type="entry name" value="Internalin_N"/>
    <property type="match status" value="1"/>
</dbReference>
<evidence type="ECO:0000256" key="10">
    <source>
        <dbReference type="SAM" id="SignalP"/>
    </source>
</evidence>
<dbReference type="AlphaFoldDB" id="A0AB72ZCZ0"/>
<keyword evidence="6" id="KW-1133">Transmembrane helix</keyword>
<comment type="subcellular location">
    <subcellularLocation>
        <location evidence="1">Membrane</location>
        <topology evidence="1">Single-pass membrane protein</topology>
    </subcellularLocation>
</comment>
<evidence type="ECO:0000313" key="12">
    <source>
        <dbReference type="EMBL" id="EHN62778.1"/>
    </source>
</evidence>
<evidence type="ECO:0000256" key="6">
    <source>
        <dbReference type="ARBA" id="ARBA00022989"/>
    </source>
</evidence>
<dbReference type="Proteomes" id="UP000003597">
    <property type="component" value="Unassembled WGS sequence"/>
</dbReference>
<evidence type="ECO:0000256" key="4">
    <source>
        <dbReference type="ARBA" id="ARBA00022729"/>
    </source>
</evidence>
<evidence type="ECO:0000256" key="1">
    <source>
        <dbReference type="ARBA" id="ARBA00004167"/>
    </source>
</evidence>
<sequence>MKKLFIVFSLIIIGVVSLNAMDANASVTEVYPLPARIIDVFPDENLAKDMVENLHKSDVTDIITQDDINAATSLGLGYFTNYLTDETLEMLGNAYFTNVNNIMIYPTQTKFTKFPDLPTLPLLDTLRAEVSITSEIPPENITVPDYQNYPELKYLNFGSRTIVGGLPDFSNIPKLETLLLNECGLASEDVPDFTNLKNLQEVNFESNQFTTEMTDFTHLDSLVSMDLSYNYLNILPPTIVDKITVLGQIGTLPDQTVAYGEDAYITLPIYTQLYDLKDINGVQEVWIRNSDDDKVFDSFKVNYDEDKAQIIVPTSNLDKGEYTIGIDFNGIEPYIEEGEVMKYSLKLTIN</sequence>
<keyword evidence="5" id="KW-0677">Repeat</keyword>
<evidence type="ECO:0000256" key="2">
    <source>
        <dbReference type="ARBA" id="ARBA00022614"/>
    </source>
</evidence>
<comment type="caution">
    <text evidence="12">The sequence shown here is derived from an EMBL/GenBank/DDBJ whole genome shotgun (WGS) entry which is preliminary data.</text>
</comment>
<proteinExistence type="predicted"/>
<protein>
    <submittedName>
        <fullName evidence="12">Leucine Rich repeat-containing domain protein</fullName>
    </submittedName>
</protein>
<feature type="chain" id="PRO_5044501161" evidence="10">
    <location>
        <begin position="26"/>
        <end position="350"/>
    </location>
</feature>
<dbReference type="Gene3D" id="1.10.8.390">
    <property type="entry name" value="Internalin N-terminal Cap domain-like"/>
    <property type="match status" value="1"/>
</dbReference>
<evidence type="ECO:0000256" key="9">
    <source>
        <dbReference type="ARBA" id="ARBA00023180"/>
    </source>
</evidence>
<keyword evidence="7" id="KW-0472">Membrane</keyword>